<accession>A0A8X6SGM2</accession>
<protein>
    <submittedName>
        <fullName evidence="1">Uncharacterized protein</fullName>
    </submittedName>
</protein>
<evidence type="ECO:0000313" key="1">
    <source>
        <dbReference type="EMBL" id="GFY13319.1"/>
    </source>
</evidence>
<dbReference type="AlphaFoldDB" id="A0A8X6SGM2"/>
<evidence type="ECO:0000313" key="2">
    <source>
        <dbReference type="Proteomes" id="UP000887159"/>
    </source>
</evidence>
<proteinExistence type="predicted"/>
<reference evidence="1" key="1">
    <citation type="submission" date="2020-08" db="EMBL/GenBank/DDBJ databases">
        <title>Multicomponent nature underlies the extraordinary mechanical properties of spider dragline silk.</title>
        <authorList>
            <person name="Kono N."/>
            <person name="Nakamura H."/>
            <person name="Mori M."/>
            <person name="Yoshida Y."/>
            <person name="Ohtoshi R."/>
            <person name="Malay A.D."/>
            <person name="Moran D.A.P."/>
            <person name="Tomita M."/>
            <person name="Numata K."/>
            <person name="Arakawa K."/>
        </authorList>
    </citation>
    <scope>NUCLEOTIDE SEQUENCE</scope>
</reference>
<dbReference type="Proteomes" id="UP000887159">
    <property type="component" value="Unassembled WGS sequence"/>
</dbReference>
<sequence>MESIRNKWYCHQEGHHRESTFKQDRYLALSARGHMQTTAPQLVTLLLCLEEEFPEKHSLLVLQRLASTPGVQFGTSL</sequence>
<organism evidence="1 2">
    <name type="scientific">Trichonephila clavipes</name>
    <name type="common">Golden silk orbweaver</name>
    <name type="synonym">Nephila clavipes</name>
    <dbReference type="NCBI Taxonomy" id="2585209"/>
    <lineage>
        <taxon>Eukaryota</taxon>
        <taxon>Metazoa</taxon>
        <taxon>Ecdysozoa</taxon>
        <taxon>Arthropoda</taxon>
        <taxon>Chelicerata</taxon>
        <taxon>Arachnida</taxon>
        <taxon>Araneae</taxon>
        <taxon>Araneomorphae</taxon>
        <taxon>Entelegynae</taxon>
        <taxon>Araneoidea</taxon>
        <taxon>Nephilidae</taxon>
        <taxon>Trichonephila</taxon>
    </lineage>
</organism>
<keyword evidence="2" id="KW-1185">Reference proteome</keyword>
<dbReference type="EMBL" id="BMAU01021321">
    <property type="protein sequence ID" value="GFY13319.1"/>
    <property type="molecule type" value="Genomic_DNA"/>
</dbReference>
<gene>
    <name evidence="1" type="ORF">TNCV_2335831</name>
</gene>
<name>A0A8X6SGM2_TRICX</name>
<comment type="caution">
    <text evidence="1">The sequence shown here is derived from an EMBL/GenBank/DDBJ whole genome shotgun (WGS) entry which is preliminary data.</text>
</comment>